<organism evidence="2 3">
    <name type="scientific">Chiayiivirga flava</name>
    <dbReference type="NCBI Taxonomy" id="659595"/>
    <lineage>
        <taxon>Bacteria</taxon>
        <taxon>Pseudomonadati</taxon>
        <taxon>Pseudomonadota</taxon>
        <taxon>Gammaproteobacteria</taxon>
        <taxon>Lysobacterales</taxon>
        <taxon>Lysobacteraceae</taxon>
        <taxon>Chiayiivirga</taxon>
    </lineage>
</organism>
<protein>
    <submittedName>
        <fullName evidence="2">Uncharacterized protein</fullName>
    </submittedName>
</protein>
<dbReference type="EMBL" id="JACHHP010000001">
    <property type="protein sequence ID" value="MBB5207383.1"/>
    <property type="molecule type" value="Genomic_DNA"/>
</dbReference>
<keyword evidence="3" id="KW-1185">Reference proteome</keyword>
<feature type="transmembrane region" description="Helical" evidence="1">
    <location>
        <begin position="83"/>
        <end position="102"/>
    </location>
</feature>
<dbReference type="RefSeq" id="WP_183959893.1">
    <property type="nucleotide sequence ID" value="NZ_JACHHP010000001.1"/>
</dbReference>
<keyword evidence="1" id="KW-0812">Transmembrane</keyword>
<gene>
    <name evidence="2" type="ORF">HNQ52_000899</name>
</gene>
<evidence type="ECO:0000313" key="3">
    <source>
        <dbReference type="Proteomes" id="UP000521199"/>
    </source>
</evidence>
<evidence type="ECO:0000313" key="2">
    <source>
        <dbReference type="EMBL" id="MBB5207383.1"/>
    </source>
</evidence>
<sequence>MNATASNDNDLIRAYLDNALDDAALTAFELRLLQDPALQDQVELEQALRHGLRAYGRDLPVTTLARTAKTQPGAARIPSRHPLLALAASFVAGAVIPALFVLNMQHGTDPGSEFAPRGNVPTLLIDPVRSANADVVLVVAPNSSLLLLQVPVYPQHANERYSLRIEREDGASVAELDELVPDADDLISALVPASTLPSGRYRLDLTSRHDGTVGEQRRIVLRVTAMG</sequence>
<keyword evidence="1" id="KW-1133">Transmembrane helix</keyword>
<dbReference type="AlphaFoldDB" id="A0A7W8G059"/>
<reference evidence="2 3" key="1">
    <citation type="submission" date="2020-08" db="EMBL/GenBank/DDBJ databases">
        <title>Genomic Encyclopedia of Type Strains, Phase IV (KMG-IV): sequencing the most valuable type-strain genomes for metagenomic binning, comparative biology and taxonomic classification.</title>
        <authorList>
            <person name="Goeker M."/>
        </authorList>
    </citation>
    <scope>NUCLEOTIDE SEQUENCE [LARGE SCALE GENOMIC DNA]</scope>
    <source>
        <strain evidence="2 3">DSM 24163</strain>
    </source>
</reference>
<accession>A0A7W8G059</accession>
<proteinExistence type="predicted"/>
<evidence type="ECO:0000256" key="1">
    <source>
        <dbReference type="SAM" id="Phobius"/>
    </source>
</evidence>
<keyword evidence="1" id="KW-0472">Membrane</keyword>
<name>A0A7W8G059_9GAMM</name>
<dbReference type="Proteomes" id="UP000521199">
    <property type="component" value="Unassembled WGS sequence"/>
</dbReference>
<comment type="caution">
    <text evidence="2">The sequence shown here is derived from an EMBL/GenBank/DDBJ whole genome shotgun (WGS) entry which is preliminary data.</text>
</comment>